<dbReference type="Pfam" id="PF01479">
    <property type="entry name" value="S4"/>
    <property type="match status" value="1"/>
</dbReference>
<evidence type="ECO:0000256" key="2">
    <source>
        <dbReference type="ARBA" id="ARBA00029460"/>
    </source>
</evidence>
<dbReference type="GO" id="GO:0008168">
    <property type="term" value="F:methyltransferase activity"/>
    <property type="evidence" value="ECO:0007669"/>
    <property type="project" value="UniProtKB-KW"/>
</dbReference>
<reference evidence="6" key="1">
    <citation type="submission" date="2017-04" db="EMBL/GenBank/DDBJ databases">
        <authorList>
            <person name="Varghese N."/>
            <person name="Submissions S."/>
        </authorList>
    </citation>
    <scope>NUCLEOTIDE SEQUENCE [LARGE SCALE GENOMIC DNA]</scope>
    <source>
        <strain evidence="6">DSM 21500</strain>
    </source>
</reference>
<organism evidence="5 6">
    <name type="scientific">Aerococcus suis</name>
    <dbReference type="NCBI Taxonomy" id="371602"/>
    <lineage>
        <taxon>Bacteria</taxon>
        <taxon>Bacillati</taxon>
        <taxon>Bacillota</taxon>
        <taxon>Bacilli</taxon>
        <taxon>Lactobacillales</taxon>
        <taxon>Aerococcaceae</taxon>
        <taxon>Aerococcus</taxon>
    </lineage>
</organism>
<dbReference type="PANTHER" id="PTHR32319">
    <property type="entry name" value="BACTERIAL HEMOLYSIN-LIKE PROTEIN"/>
    <property type="match status" value="1"/>
</dbReference>
<protein>
    <submittedName>
        <fullName evidence="5">23S rRNA (Cytidine1920-2'-O)/16S rRNA (Cytidine1409-2'-O)-methyltransferase</fullName>
    </submittedName>
</protein>
<keyword evidence="1 3" id="KW-0694">RNA-binding</keyword>
<dbReference type="Gene3D" id="3.10.290.10">
    <property type="entry name" value="RNA-binding S4 domain"/>
    <property type="match status" value="1"/>
</dbReference>
<dbReference type="GO" id="GO:0003723">
    <property type="term" value="F:RNA binding"/>
    <property type="evidence" value="ECO:0007669"/>
    <property type="project" value="UniProtKB-KW"/>
</dbReference>
<name>A0A1W1Y1M3_9LACT</name>
<feature type="domain" description="RNA-binding S4" evidence="4">
    <location>
        <begin position="4"/>
        <end position="70"/>
    </location>
</feature>
<dbReference type="Proteomes" id="UP000243884">
    <property type="component" value="Unassembled WGS sequence"/>
</dbReference>
<dbReference type="SUPFAM" id="SSF53335">
    <property type="entry name" value="S-adenosyl-L-methionine-dependent methyltransferases"/>
    <property type="match status" value="1"/>
</dbReference>
<dbReference type="InterPro" id="IPR004538">
    <property type="entry name" value="Hemolysin_A/TlyA"/>
</dbReference>
<dbReference type="NCBIfam" id="TIGR00478">
    <property type="entry name" value="tly"/>
    <property type="match status" value="1"/>
</dbReference>
<evidence type="ECO:0000313" key="5">
    <source>
        <dbReference type="EMBL" id="SMC30046.1"/>
    </source>
</evidence>
<dbReference type="AlphaFoldDB" id="A0A1W1Y1M3"/>
<dbReference type="InterPro" id="IPR036986">
    <property type="entry name" value="S4_RNA-bd_sf"/>
</dbReference>
<dbReference type="EMBL" id="FWXK01000001">
    <property type="protein sequence ID" value="SMC30046.1"/>
    <property type="molecule type" value="Genomic_DNA"/>
</dbReference>
<dbReference type="InterPro" id="IPR029063">
    <property type="entry name" value="SAM-dependent_MTases_sf"/>
</dbReference>
<dbReference type="STRING" id="371602.SAMN04487984_0012"/>
<dbReference type="Gene3D" id="3.40.50.150">
    <property type="entry name" value="Vaccinia Virus protein VP39"/>
    <property type="match status" value="1"/>
</dbReference>
<sequence length="273" mass="30210">MAKIRADVLVVRQGLADSREKAKRYIMAGKIYNDHQERIDKPGEKLAETTELSLKGDDFPYVSRGGLKLLQAIEQFNLDFSNQIVLDIGSSTGGFTDVALQHGASLSYALDVGTNQLAWKLRSDERVIVMEQTNFRYSQPEDFKHGEPNIATIDVSFISLGLILPPLYHILASDGEVAALIKPQFEAGRDKVGRKGLVRDKKVHKEIIEEVFEKANLAGFDVVNLSYSPITGGTGNIEFLMHLKPCQNQNLGVASTIHIDSVIDEAHELLANH</sequence>
<dbReference type="SMART" id="SM00363">
    <property type="entry name" value="S4"/>
    <property type="match status" value="1"/>
</dbReference>
<accession>A0A1W1Y1M3</accession>
<evidence type="ECO:0000259" key="4">
    <source>
        <dbReference type="SMART" id="SM00363"/>
    </source>
</evidence>
<evidence type="ECO:0000313" key="6">
    <source>
        <dbReference type="Proteomes" id="UP000243884"/>
    </source>
</evidence>
<dbReference type="InterPro" id="IPR002942">
    <property type="entry name" value="S4_RNA-bd"/>
</dbReference>
<dbReference type="InterPro" id="IPR047048">
    <property type="entry name" value="TlyA"/>
</dbReference>
<dbReference type="Pfam" id="PF01728">
    <property type="entry name" value="FtsJ"/>
    <property type="match status" value="1"/>
</dbReference>
<evidence type="ECO:0000256" key="1">
    <source>
        <dbReference type="ARBA" id="ARBA00022884"/>
    </source>
</evidence>
<dbReference type="OrthoDB" id="9784736at2"/>
<proteinExistence type="inferred from homology"/>
<dbReference type="PIRSF" id="PIRSF005578">
    <property type="entry name" value="TlyA"/>
    <property type="match status" value="1"/>
</dbReference>
<dbReference type="InterPro" id="IPR002877">
    <property type="entry name" value="RNA_MeTrfase_FtsJ_dom"/>
</dbReference>
<dbReference type="GO" id="GO:0032259">
    <property type="term" value="P:methylation"/>
    <property type="evidence" value="ECO:0007669"/>
    <property type="project" value="UniProtKB-KW"/>
</dbReference>
<comment type="similarity">
    <text evidence="2">Belongs to the TlyA family.</text>
</comment>
<dbReference type="SUPFAM" id="SSF55174">
    <property type="entry name" value="Alpha-L RNA-binding motif"/>
    <property type="match status" value="1"/>
</dbReference>
<dbReference type="PANTHER" id="PTHR32319:SF0">
    <property type="entry name" value="BACTERIAL HEMOLYSIN-LIKE PROTEIN"/>
    <property type="match status" value="1"/>
</dbReference>
<keyword evidence="5" id="KW-0489">Methyltransferase</keyword>
<keyword evidence="6" id="KW-1185">Reference proteome</keyword>
<dbReference type="RefSeq" id="WP_084097642.1">
    <property type="nucleotide sequence ID" value="NZ_FWXK01000001.1"/>
</dbReference>
<evidence type="ECO:0000256" key="3">
    <source>
        <dbReference type="PROSITE-ProRule" id="PRU00182"/>
    </source>
</evidence>
<dbReference type="PROSITE" id="PS50889">
    <property type="entry name" value="S4"/>
    <property type="match status" value="1"/>
</dbReference>
<gene>
    <name evidence="5" type="ORF">SAMN04487984_0012</name>
</gene>
<keyword evidence="5" id="KW-0808">Transferase</keyword>